<dbReference type="GO" id="GO:0032918">
    <property type="term" value="P:spermidine acetylation"/>
    <property type="evidence" value="ECO:0007669"/>
    <property type="project" value="TreeGrafter"/>
</dbReference>
<dbReference type="PANTHER" id="PTHR10545:SF36">
    <property type="entry name" value="DIAMINE ACETYLTRANSFERASE 1"/>
    <property type="match status" value="1"/>
</dbReference>
<proteinExistence type="inferred from homology"/>
<evidence type="ECO:0000256" key="2">
    <source>
        <dbReference type="ARBA" id="ARBA00004995"/>
    </source>
</evidence>
<dbReference type="InterPro" id="IPR016181">
    <property type="entry name" value="Acyl_CoA_acyltransferase"/>
</dbReference>
<dbReference type="KEGG" id="pmrn:116958043"/>
<evidence type="ECO:0000259" key="16">
    <source>
        <dbReference type="PROSITE" id="PS51186"/>
    </source>
</evidence>
<keyword evidence="9" id="KW-0012">Acyltransferase</keyword>
<reference evidence="18" key="1">
    <citation type="submission" date="2025-08" db="UniProtKB">
        <authorList>
            <consortium name="RefSeq"/>
        </authorList>
    </citation>
    <scope>IDENTIFICATION</scope>
    <source>
        <tissue evidence="18">Sperm</tissue>
    </source>
</reference>
<dbReference type="InterPro" id="IPR000182">
    <property type="entry name" value="GNAT_dom"/>
</dbReference>
<accession>A0AAJ7XJG8</accession>
<comment type="subunit">
    <text evidence="4">Homodimer.</text>
</comment>
<comment type="catalytic activity">
    <reaction evidence="13">
        <text>spermine + acetyl-CoA = N(1)-acetylspermine + CoA + H(+)</text>
        <dbReference type="Rhea" id="RHEA:33099"/>
        <dbReference type="ChEBI" id="CHEBI:15378"/>
        <dbReference type="ChEBI" id="CHEBI:45725"/>
        <dbReference type="ChEBI" id="CHEBI:57287"/>
        <dbReference type="ChEBI" id="CHEBI:57288"/>
        <dbReference type="ChEBI" id="CHEBI:58101"/>
        <dbReference type="EC" id="2.3.1.57"/>
    </reaction>
    <physiologicalReaction direction="left-to-right" evidence="13">
        <dbReference type="Rhea" id="RHEA:33100"/>
    </physiologicalReaction>
</comment>
<comment type="pathway">
    <text evidence="2">Amine and polyamine degradation; putrescine degradation; N-acetylputrescine from putrescine: step 1/1.</text>
</comment>
<comment type="similarity">
    <text evidence="3">Belongs to the acetyltransferase family.</text>
</comment>
<evidence type="ECO:0000256" key="7">
    <source>
        <dbReference type="ARBA" id="ARBA00022490"/>
    </source>
</evidence>
<evidence type="ECO:0000256" key="4">
    <source>
        <dbReference type="ARBA" id="ARBA00011738"/>
    </source>
</evidence>
<dbReference type="PROSITE" id="PS51186">
    <property type="entry name" value="GNAT"/>
    <property type="match status" value="1"/>
</dbReference>
<dbReference type="SUPFAM" id="SSF55729">
    <property type="entry name" value="Acyl-CoA N-acyltransferases (Nat)"/>
    <property type="match status" value="1"/>
</dbReference>
<comment type="subcellular location">
    <subcellularLocation>
        <location evidence="1">Cytoplasm</location>
    </subcellularLocation>
</comment>
<evidence type="ECO:0000256" key="11">
    <source>
        <dbReference type="ARBA" id="ARBA00031435"/>
    </source>
</evidence>
<dbReference type="InterPro" id="IPR051016">
    <property type="entry name" value="Diverse_Substrate_AcTransf"/>
</dbReference>
<sequence length="184" mass="20651">MENFNIRRACADDCKGILRMIKELATYEKLGDDVHLTEQELRQDGFGDRVFYQCLVAELKSPPTDVEGSACSPPGDSLVGFAMFYFVYDPWTGKSICLEDFYVMKEYRGQGIGSEILKLVSQVAVESRCSVMTFLVAEWNAPSIGFYRRRGAVNCTESEGWHVYNIPQQSLRQIASGECVAGTE</sequence>
<dbReference type="PANTHER" id="PTHR10545">
    <property type="entry name" value="DIAMINE N-ACETYLTRANSFERASE"/>
    <property type="match status" value="1"/>
</dbReference>
<comment type="catalytic activity">
    <reaction evidence="15">
        <text>an alkane-alpha,omega-diamine + acetyl-CoA = an N-acetylalkane-alpha,omega-diamine + CoA + H(+)</text>
        <dbReference type="Rhea" id="RHEA:11116"/>
        <dbReference type="Rhea" id="RHEA-COMP:9766"/>
        <dbReference type="Rhea" id="RHEA-COMP:9767"/>
        <dbReference type="ChEBI" id="CHEBI:15378"/>
        <dbReference type="ChEBI" id="CHEBI:57287"/>
        <dbReference type="ChEBI" id="CHEBI:57288"/>
        <dbReference type="ChEBI" id="CHEBI:70977"/>
        <dbReference type="ChEBI" id="CHEBI:70988"/>
        <dbReference type="EC" id="2.3.1.57"/>
    </reaction>
    <physiologicalReaction direction="left-to-right" evidence="15">
        <dbReference type="Rhea" id="RHEA:11117"/>
    </physiologicalReaction>
</comment>
<evidence type="ECO:0000256" key="13">
    <source>
        <dbReference type="ARBA" id="ARBA00048955"/>
    </source>
</evidence>
<keyword evidence="7" id="KW-0963">Cytoplasm</keyword>
<comment type="catalytic activity">
    <reaction evidence="14">
        <text>spermidine + acetyl-CoA = N(1)-acetylspermidine + CoA + H(+)</text>
        <dbReference type="Rhea" id="RHEA:28150"/>
        <dbReference type="ChEBI" id="CHEBI:15378"/>
        <dbReference type="ChEBI" id="CHEBI:57287"/>
        <dbReference type="ChEBI" id="CHEBI:57288"/>
        <dbReference type="ChEBI" id="CHEBI:57834"/>
        <dbReference type="ChEBI" id="CHEBI:58324"/>
        <dbReference type="EC" id="2.3.1.57"/>
    </reaction>
    <physiologicalReaction direction="left-to-right" evidence="14">
        <dbReference type="Rhea" id="RHEA:28151"/>
    </physiologicalReaction>
</comment>
<gene>
    <name evidence="18" type="primary">LOC116958043</name>
</gene>
<protein>
    <recommendedName>
        <fullName evidence="6">Diamine acetyltransferase 1</fullName>
        <ecNumber evidence="5">2.3.1.57</ecNumber>
    </recommendedName>
    <alternativeName>
        <fullName evidence="11">Polyamine N-acetyltransferase 1</fullName>
    </alternativeName>
    <alternativeName>
        <fullName evidence="10">Putrescine acetyltransferase</fullName>
    </alternativeName>
    <alternativeName>
        <fullName evidence="12">Spermidine/spermine N(1)-acetyltransferase 1</fullName>
    </alternativeName>
</protein>
<dbReference type="Proteomes" id="UP001318040">
    <property type="component" value="Chromosome 70"/>
</dbReference>
<evidence type="ECO:0000313" key="17">
    <source>
        <dbReference type="Proteomes" id="UP001318040"/>
    </source>
</evidence>
<keyword evidence="17" id="KW-1185">Reference proteome</keyword>
<evidence type="ECO:0000256" key="9">
    <source>
        <dbReference type="ARBA" id="ARBA00023315"/>
    </source>
</evidence>
<feature type="domain" description="N-acetyltransferase" evidence="16">
    <location>
        <begin position="19"/>
        <end position="169"/>
    </location>
</feature>
<dbReference type="GO" id="GO:0004145">
    <property type="term" value="F:diamine N-acetyltransferase activity"/>
    <property type="evidence" value="ECO:0007669"/>
    <property type="project" value="UniProtKB-EC"/>
</dbReference>
<dbReference type="FunFam" id="3.40.630.30:FF:000011">
    <property type="entry name" value="Diamine acetyltransferase 1"/>
    <property type="match status" value="1"/>
</dbReference>
<dbReference type="GO" id="GO:0005737">
    <property type="term" value="C:cytoplasm"/>
    <property type="evidence" value="ECO:0007669"/>
    <property type="project" value="UniProtKB-SubCell"/>
</dbReference>
<dbReference type="CDD" id="cd04301">
    <property type="entry name" value="NAT_SF"/>
    <property type="match status" value="1"/>
</dbReference>
<dbReference type="Gene3D" id="3.40.630.30">
    <property type="match status" value="1"/>
</dbReference>
<dbReference type="EC" id="2.3.1.57" evidence="5"/>
<evidence type="ECO:0000256" key="12">
    <source>
        <dbReference type="ARBA" id="ARBA00031532"/>
    </source>
</evidence>
<dbReference type="GO" id="GO:0019809">
    <property type="term" value="F:spermidine binding"/>
    <property type="evidence" value="ECO:0007669"/>
    <property type="project" value="TreeGrafter"/>
</dbReference>
<evidence type="ECO:0000313" key="18">
    <source>
        <dbReference type="RefSeq" id="XP_032836422.1"/>
    </source>
</evidence>
<keyword evidence="8" id="KW-0808">Transferase</keyword>
<evidence type="ECO:0000256" key="5">
    <source>
        <dbReference type="ARBA" id="ARBA00013209"/>
    </source>
</evidence>
<evidence type="ECO:0000256" key="14">
    <source>
        <dbReference type="ARBA" id="ARBA00049279"/>
    </source>
</evidence>
<evidence type="ECO:0000256" key="6">
    <source>
        <dbReference type="ARBA" id="ARBA00017209"/>
    </source>
</evidence>
<evidence type="ECO:0000256" key="10">
    <source>
        <dbReference type="ARBA" id="ARBA00029790"/>
    </source>
</evidence>
<dbReference type="Pfam" id="PF00583">
    <property type="entry name" value="Acetyltransf_1"/>
    <property type="match status" value="1"/>
</dbReference>
<evidence type="ECO:0000256" key="15">
    <source>
        <dbReference type="ARBA" id="ARBA00049562"/>
    </source>
</evidence>
<organism evidence="17 18">
    <name type="scientific">Petromyzon marinus</name>
    <name type="common">Sea lamprey</name>
    <dbReference type="NCBI Taxonomy" id="7757"/>
    <lineage>
        <taxon>Eukaryota</taxon>
        <taxon>Metazoa</taxon>
        <taxon>Chordata</taxon>
        <taxon>Craniata</taxon>
        <taxon>Vertebrata</taxon>
        <taxon>Cyclostomata</taxon>
        <taxon>Hyperoartia</taxon>
        <taxon>Petromyzontiformes</taxon>
        <taxon>Petromyzontidae</taxon>
        <taxon>Petromyzon</taxon>
    </lineage>
</organism>
<dbReference type="AlphaFoldDB" id="A0AAJ7XJG8"/>
<evidence type="ECO:0000256" key="1">
    <source>
        <dbReference type="ARBA" id="ARBA00004496"/>
    </source>
</evidence>
<evidence type="ECO:0000256" key="3">
    <source>
        <dbReference type="ARBA" id="ARBA00008694"/>
    </source>
</evidence>
<dbReference type="RefSeq" id="XP_032836422.1">
    <property type="nucleotide sequence ID" value="XM_032980531.1"/>
</dbReference>
<name>A0AAJ7XJG8_PETMA</name>
<evidence type="ECO:0000256" key="8">
    <source>
        <dbReference type="ARBA" id="ARBA00022679"/>
    </source>
</evidence>